<comment type="catalytic activity">
    <reaction evidence="7 8">
        <text>(2S,6S)-2,6-diaminopimelate = meso-2,6-diaminopimelate</text>
        <dbReference type="Rhea" id="RHEA:15393"/>
        <dbReference type="ChEBI" id="CHEBI:57609"/>
        <dbReference type="ChEBI" id="CHEBI:57791"/>
        <dbReference type="EC" id="5.1.1.7"/>
    </reaction>
</comment>
<dbReference type="RefSeq" id="WP_146575178.1">
    <property type="nucleotide sequence ID" value="NZ_SJPH01000008.1"/>
</dbReference>
<comment type="similarity">
    <text evidence="2 8">Belongs to the diaminopimelate epimerase family.</text>
</comment>
<dbReference type="EMBL" id="SJPH01000008">
    <property type="protein sequence ID" value="TWT41592.1"/>
    <property type="molecule type" value="Genomic_DNA"/>
</dbReference>
<dbReference type="InterPro" id="IPR001653">
    <property type="entry name" value="DAP_epimerase_DapF"/>
</dbReference>
<dbReference type="PROSITE" id="PS01326">
    <property type="entry name" value="DAP_EPIMERASE"/>
    <property type="match status" value="1"/>
</dbReference>
<feature type="active site" evidence="9">
    <location>
        <position position="72"/>
    </location>
</feature>
<evidence type="ECO:0000256" key="1">
    <source>
        <dbReference type="ARBA" id="ARBA00005196"/>
    </source>
</evidence>
<feature type="binding site" evidence="8">
    <location>
        <begin position="235"/>
        <end position="236"/>
    </location>
    <ligand>
        <name>substrate</name>
    </ligand>
</feature>
<comment type="caution">
    <text evidence="10">The sequence shown here is derived from an EMBL/GenBank/DDBJ whole genome shotgun (WGS) entry which is preliminary data.</text>
</comment>
<evidence type="ECO:0000256" key="8">
    <source>
        <dbReference type="HAMAP-Rule" id="MF_00197"/>
    </source>
</evidence>
<evidence type="ECO:0000256" key="4">
    <source>
        <dbReference type="ARBA" id="ARBA00022605"/>
    </source>
</evidence>
<dbReference type="GO" id="GO:0005829">
    <property type="term" value="C:cytosol"/>
    <property type="evidence" value="ECO:0007669"/>
    <property type="project" value="TreeGrafter"/>
</dbReference>
<proteinExistence type="inferred from homology"/>
<feature type="binding site" evidence="8">
    <location>
        <position position="63"/>
    </location>
    <ligand>
        <name>substrate</name>
    </ligand>
</feature>
<name>A0A5C5VVP8_9BACT</name>
<comment type="subunit">
    <text evidence="8">Homodimer.</text>
</comment>
<dbReference type="UniPathway" id="UPA00034">
    <property type="reaction ID" value="UER00025"/>
</dbReference>
<dbReference type="GO" id="GO:0009089">
    <property type="term" value="P:lysine biosynthetic process via diaminopimelate"/>
    <property type="evidence" value="ECO:0007669"/>
    <property type="project" value="UniProtKB-UniRule"/>
</dbReference>
<keyword evidence="6 8" id="KW-0413">Isomerase</keyword>
<dbReference type="GO" id="GO:0008837">
    <property type="term" value="F:diaminopimelate epimerase activity"/>
    <property type="evidence" value="ECO:0007669"/>
    <property type="project" value="UniProtKB-UniRule"/>
</dbReference>
<feature type="binding site" evidence="8">
    <location>
        <position position="11"/>
    </location>
    <ligand>
        <name>substrate</name>
    </ligand>
</feature>
<dbReference type="PANTHER" id="PTHR31689:SF0">
    <property type="entry name" value="DIAMINOPIMELATE EPIMERASE"/>
    <property type="match status" value="1"/>
</dbReference>
<keyword evidence="8" id="KW-0963">Cytoplasm</keyword>
<keyword evidence="4 8" id="KW-0028">Amino-acid biosynthesis</keyword>
<feature type="site" description="Could be important to modulate the pK values of the two catalytic cysteine residues" evidence="8">
    <location>
        <position position="171"/>
    </location>
</feature>
<dbReference type="Pfam" id="PF01678">
    <property type="entry name" value="DAP_epimerase"/>
    <property type="match status" value="2"/>
</dbReference>
<evidence type="ECO:0000256" key="6">
    <source>
        <dbReference type="ARBA" id="ARBA00023235"/>
    </source>
</evidence>
<comment type="caution">
    <text evidence="8">Lacks conserved residue(s) required for the propagation of feature annotation.</text>
</comment>
<feature type="binding site" evidence="8">
    <location>
        <begin position="73"/>
        <end position="74"/>
    </location>
    <ligand>
        <name>substrate</name>
    </ligand>
</feature>
<dbReference type="OrthoDB" id="9805408at2"/>
<accession>A0A5C5VVP8</accession>
<feature type="active site" description="Proton acceptor" evidence="8">
    <location>
        <position position="234"/>
    </location>
</feature>
<evidence type="ECO:0000256" key="3">
    <source>
        <dbReference type="ARBA" id="ARBA00013080"/>
    </source>
</evidence>
<comment type="function">
    <text evidence="8">Catalyzes the stereoinversion of LL-2,6-diaminopimelate (L,L-DAP) to meso-diaminopimelate (meso-DAP), a precursor of L-lysine and an essential component of the bacterial peptidoglycan.</text>
</comment>
<evidence type="ECO:0000256" key="5">
    <source>
        <dbReference type="ARBA" id="ARBA00023154"/>
    </source>
</evidence>
<sequence length="291" mass="31514">MRFTKMHGTANDYVVVDCLAASTPADLEPLIRAVCDRRRGVGADGFVLILPDETADAEMRMYNPDGSFAAMCGNAVRCVAKHLRDTRRVDSREFVIRSANRRVPIRVLQESAEQSRIEANLGSPRFAPNEIPTTLPAGADGLVRQVSLALPPGTASIEAVKVTCLSMGNPHCVVFTDTLPDRSVDHAEVLRIGPAIETASVFPERTNVEFIEVVARGHLRQRTWERGAGETLACGSGACAAAVAAVMTDRADRLVTIELRGGTLEVHYREDEGQVLMTGDAVTVFEGSWPE</sequence>
<dbReference type="Gene3D" id="3.10.310.10">
    <property type="entry name" value="Diaminopimelate Epimerase, Chain A, domain 1"/>
    <property type="match status" value="2"/>
</dbReference>
<feature type="binding site" evidence="8">
    <location>
        <begin position="225"/>
        <end position="226"/>
    </location>
    <ligand>
        <name>substrate</name>
    </ligand>
</feature>
<dbReference type="InterPro" id="IPR018510">
    <property type="entry name" value="DAP_epimerase_AS"/>
</dbReference>
<organism evidence="10 11">
    <name type="scientific">Botrimarina hoheduenensis</name>
    <dbReference type="NCBI Taxonomy" id="2528000"/>
    <lineage>
        <taxon>Bacteria</taxon>
        <taxon>Pseudomonadati</taxon>
        <taxon>Planctomycetota</taxon>
        <taxon>Planctomycetia</taxon>
        <taxon>Pirellulales</taxon>
        <taxon>Lacipirellulaceae</taxon>
        <taxon>Botrimarina</taxon>
    </lineage>
</organism>
<feature type="active site" description="Proton donor" evidence="8">
    <location>
        <position position="72"/>
    </location>
</feature>
<dbReference type="Proteomes" id="UP000318995">
    <property type="component" value="Unassembled WGS sequence"/>
</dbReference>
<dbReference type="EC" id="5.1.1.7" evidence="3 8"/>
<comment type="pathway">
    <text evidence="1 8">Amino-acid biosynthesis; L-lysine biosynthesis via DAP pathway; DL-2,6-diaminopimelate from LL-2,6-diaminopimelate: step 1/1.</text>
</comment>
<dbReference type="PANTHER" id="PTHR31689">
    <property type="entry name" value="DIAMINOPIMELATE EPIMERASE, CHLOROPLASTIC"/>
    <property type="match status" value="1"/>
</dbReference>
<dbReference type="HAMAP" id="MF_00197">
    <property type="entry name" value="DAP_epimerase"/>
    <property type="match status" value="1"/>
</dbReference>
<reference evidence="10 11" key="1">
    <citation type="submission" date="2019-02" db="EMBL/GenBank/DDBJ databases">
        <title>Deep-cultivation of Planctomycetes and their phenomic and genomic characterization uncovers novel biology.</title>
        <authorList>
            <person name="Wiegand S."/>
            <person name="Jogler M."/>
            <person name="Boedeker C."/>
            <person name="Pinto D."/>
            <person name="Vollmers J."/>
            <person name="Rivas-Marin E."/>
            <person name="Kohn T."/>
            <person name="Peeters S.H."/>
            <person name="Heuer A."/>
            <person name="Rast P."/>
            <person name="Oberbeckmann S."/>
            <person name="Bunk B."/>
            <person name="Jeske O."/>
            <person name="Meyerdierks A."/>
            <person name="Storesund J.E."/>
            <person name="Kallscheuer N."/>
            <person name="Luecker S."/>
            <person name="Lage O.M."/>
            <person name="Pohl T."/>
            <person name="Merkel B.J."/>
            <person name="Hornburger P."/>
            <person name="Mueller R.-W."/>
            <person name="Bruemmer F."/>
            <person name="Labrenz M."/>
            <person name="Spormann A.M."/>
            <person name="Op Den Camp H."/>
            <person name="Overmann J."/>
            <person name="Amann R."/>
            <person name="Jetten M.S.M."/>
            <person name="Mascher T."/>
            <person name="Medema M.H."/>
            <person name="Devos D.P."/>
            <person name="Kaster A.-K."/>
            <person name="Ovreas L."/>
            <person name="Rohde M."/>
            <person name="Galperin M.Y."/>
            <person name="Jogler C."/>
        </authorList>
    </citation>
    <scope>NUCLEOTIDE SEQUENCE [LARGE SCALE GENOMIC DNA]</scope>
    <source>
        <strain evidence="10 11">Pla111</strain>
    </source>
</reference>
<evidence type="ECO:0000256" key="7">
    <source>
        <dbReference type="ARBA" id="ARBA00051712"/>
    </source>
</evidence>
<dbReference type="AlphaFoldDB" id="A0A5C5VVP8"/>
<evidence type="ECO:0000256" key="2">
    <source>
        <dbReference type="ARBA" id="ARBA00010219"/>
    </source>
</evidence>
<evidence type="ECO:0000256" key="9">
    <source>
        <dbReference type="PROSITE-ProRule" id="PRU10125"/>
    </source>
</evidence>
<feature type="site" description="Could be important to modulate the pK values of the two catalytic cysteine residues" evidence="8">
    <location>
        <position position="225"/>
    </location>
</feature>
<dbReference type="SUPFAM" id="SSF54506">
    <property type="entry name" value="Diaminopimelate epimerase-like"/>
    <property type="match status" value="2"/>
</dbReference>
<feature type="binding site" evidence="8">
    <location>
        <position position="207"/>
    </location>
    <ligand>
        <name>substrate</name>
    </ligand>
</feature>
<keyword evidence="11" id="KW-1185">Reference proteome</keyword>
<feature type="binding site" evidence="8">
    <location>
        <position position="169"/>
    </location>
    <ligand>
        <name>substrate</name>
    </ligand>
</feature>
<evidence type="ECO:0000313" key="10">
    <source>
        <dbReference type="EMBL" id="TWT41592.1"/>
    </source>
</evidence>
<protein>
    <recommendedName>
        <fullName evidence="3 8">Diaminopimelate epimerase</fullName>
        <shortName evidence="8">DAP epimerase</shortName>
        <ecNumber evidence="3 8">5.1.1.7</ecNumber>
    </recommendedName>
    <alternativeName>
        <fullName evidence="8">PLP-independent amino acid racemase</fullName>
    </alternativeName>
</protein>
<evidence type="ECO:0000313" key="11">
    <source>
        <dbReference type="Proteomes" id="UP000318995"/>
    </source>
</evidence>
<comment type="subcellular location">
    <subcellularLocation>
        <location evidence="8">Cytoplasm</location>
    </subcellularLocation>
</comment>
<dbReference type="NCBIfam" id="TIGR00652">
    <property type="entry name" value="DapF"/>
    <property type="match status" value="1"/>
</dbReference>
<gene>
    <name evidence="8 10" type="primary">dapF</name>
    <name evidence="10" type="ORF">Pla111_29690</name>
</gene>
<keyword evidence="5 8" id="KW-0457">Lysine biosynthesis</keyword>